<keyword evidence="4" id="KW-0059">Arsenical resistance</keyword>
<dbReference type="Pfam" id="PF02374">
    <property type="entry name" value="ArsA_ATPase"/>
    <property type="match status" value="1"/>
</dbReference>
<evidence type="ECO:0000313" key="13">
    <source>
        <dbReference type="Proteomes" id="UP000245412"/>
    </source>
</evidence>
<reference evidence="12 13" key="1">
    <citation type="submission" date="2018-05" db="EMBL/GenBank/DDBJ databases">
        <authorList>
            <person name="Goeker M."/>
            <person name="Huntemann M."/>
            <person name="Clum A."/>
            <person name="Pillay M."/>
            <person name="Palaniappan K."/>
            <person name="Varghese N."/>
            <person name="Mikhailova N."/>
            <person name="Stamatis D."/>
            <person name="Reddy T."/>
            <person name="Daum C."/>
            <person name="Shapiro N."/>
            <person name="Ivanova N."/>
            <person name="Kyrpides N."/>
            <person name="Woyke T."/>
        </authorList>
    </citation>
    <scope>NUCLEOTIDE SEQUENCE [LARGE SCALE GENOMIC DNA]</scope>
    <source>
        <strain evidence="12 13">DSM 26524</strain>
    </source>
</reference>
<evidence type="ECO:0000256" key="6">
    <source>
        <dbReference type="ARBA" id="ARBA00052296"/>
    </source>
</evidence>
<evidence type="ECO:0000256" key="9">
    <source>
        <dbReference type="SAM" id="Coils"/>
    </source>
</evidence>
<dbReference type="Gene3D" id="2.60.40.790">
    <property type="match status" value="1"/>
</dbReference>
<evidence type="ECO:0000256" key="5">
    <source>
        <dbReference type="ARBA" id="ARBA00022967"/>
    </source>
</evidence>
<dbReference type="SUPFAM" id="SSF52540">
    <property type="entry name" value="P-loop containing nucleoside triphosphate hydrolases"/>
    <property type="match status" value="1"/>
</dbReference>
<dbReference type="PANTHER" id="PTHR10803">
    <property type="entry name" value="ARSENICAL PUMP-DRIVING ATPASE ARSENITE-TRANSLOCATING ATPASE"/>
    <property type="match status" value="1"/>
</dbReference>
<evidence type="ECO:0000259" key="11">
    <source>
        <dbReference type="Pfam" id="PF17886"/>
    </source>
</evidence>
<evidence type="ECO:0000313" key="12">
    <source>
        <dbReference type="EMBL" id="PWJ78278.1"/>
    </source>
</evidence>
<comment type="catalytic activity">
    <reaction evidence="6">
        <text>arsenite(in) + ATP + H2O = arsenite(out) + ADP + phosphate + H(+)</text>
        <dbReference type="Rhea" id="RHEA:11348"/>
        <dbReference type="ChEBI" id="CHEBI:15377"/>
        <dbReference type="ChEBI" id="CHEBI:15378"/>
        <dbReference type="ChEBI" id="CHEBI:29242"/>
        <dbReference type="ChEBI" id="CHEBI:30616"/>
        <dbReference type="ChEBI" id="CHEBI:43474"/>
        <dbReference type="ChEBI" id="CHEBI:456216"/>
        <dbReference type="EC" id="7.3.2.7"/>
    </reaction>
</comment>
<accession>A0AB73T8S2</accession>
<dbReference type="NCBIfam" id="TIGR00345">
    <property type="entry name" value="GET3_arsA_TRC40"/>
    <property type="match status" value="1"/>
</dbReference>
<dbReference type="InterPro" id="IPR016300">
    <property type="entry name" value="ATPase_ArsA/GET3"/>
</dbReference>
<dbReference type="InterPro" id="IPR027417">
    <property type="entry name" value="P-loop_NTPase"/>
</dbReference>
<evidence type="ECO:0000256" key="2">
    <source>
        <dbReference type="ARBA" id="ARBA00022741"/>
    </source>
</evidence>
<feature type="domain" description="ArsA/GET3 Anion-transporting ATPase-like" evidence="10">
    <location>
        <begin position="1"/>
        <end position="299"/>
    </location>
</feature>
<name>A0AB73T8S2_9FIRM</name>
<comment type="similarity">
    <text evidence="1">Belongs to the arsA ATPase family.</text>
</comment>
<dbReference type="EMBL" id="QGGY01000002">
    <property type="protein sequence ID" value="PWJ78278.1"/>
    <property type="molecule type" value="Genomic_DNA"/>
</dbReference>
<dbReference type="RefSeq" id="WP_109625205.1">
    <property type="nucleotide sequence ID" value="NZ_JANKBI010000005.1"/>
</dbReference>
<dbReference type="InterPro" id="IPR040612">
    <property type="entry name" value="ArsA_HSP20-like"/>
</dbReference>
<evidence type="ECO:0000256" key="7">
    <source>
        <dbReference type="ARBA" id="ARBA00059736"/>
    </source>
</evidence>
<dbReference type="CDD" id="cd02035">
    <property type="entry name" value="ArsA"/>
    <property type="match status" value="1"/>
</dbReference>
<evidence type="ECO:0000256" key="8">
    <source>
        <dbReference type="ARBA" id="ARBA00066752"/>
    </source>
</evidence>
<dbReference type="PANTHER" id="PTHR10803:SF3">
    <property type="entry name" value="ATPASE GET3"/>
    <property type="match status" value="1"/>
</dbReference>
<gene>
    <name evidence="12" type="ORF">C7383_102414</name>
</gene>
<proteinExistence type="inferred from homology"/>
<dbReference type="CDD" id="cd00298">
    <property type="entry name" value="ACD_sHsps_p23-like"/>
    <property type="match status" value="1"/>
</dbReference>
<evidence type="ECO:0000256" key="4">
    <source>
        <dbReference type="ARBA" id="ARBA00022849"/>
    </source>
</evidence>
<feature type="coiled-coil region" evidence="9">
    <location>
        <begin position="180"/>
        <end position="207"/>
    </location>
</feature>
<dbReference type="FunFam" id="3.40.50.300:FF:001801">
    <property type="entry name" value="Putative arsenical pump-driving ATPase"/>
    <property type="match status" value="1"/>
</dbReference>
<feature type="domain" description="ArsA HSP20-like" evidence="11">
    <location>
        <begin position="324"/>
        <end position="385"/>
    </location>
</feature>
<keyword evidence="9" id="KW-0175">Coiled coil</keyword>
<dbReference type="GO" id="GO:0016887">
    <property type="term" value="F:ATP hydrolysis activity"/>
    <property type="evidence" value="ECO:0007669"/>
    <property type="project" value="InterPro"/>
</dbReference>
<dbReference type="GO" id="GO:0015446">
    <property type="term" value="F:ATPase-coupled arsenite transmembrane transporter activity"/>
    <property type="evidence" value="ECO:0007669"/>
    <property type="project" value="UniProtKB-EC"/>
</dbReference>
<dbReference type="EC" id="7.3.2.7" evidence="8"/>
<keyword evidence="13" id="KW-1185">Reference proteome</keyword>
<keyword evidence="5" id="KW-1278">Translocase</keyword>
<keyword evidence="2" id="KW-0547">Nucleotide-binding</keyword>
<dbReference type="InterPro" id="IPR008978">
    <property type="entry name" value="HSP20-like_chaperone"/>
</dbReference>
<dbReference type="Pfam" id="PF17886">
    <property type="entry name" value="ArsA_HSP20"/>
    <property type="match status" value="1"/>
</dbReference>
<keyword evidence="3 12" id="KW-0067">ATP-binding</keyword>
<sequence length="386" mass="43273">MRVIIYTGKGGAGKTSVAAATACRLAEDGKKVLIMSTDQAHSLGDSFDRKIGGEIVNIAENLDALEIDAVKESEDAWGHMQNYLKRVLTARAEGGIEVEELLVFPGLEELFSLFKILDISEEKKYDALIVDCAPTGETLALLKFPEMFGALLEKMLPLKRKTVKVAGPAVEKVTKIPMPQDEVFAELEKLMDKLERLQELMLNKDVLSIRIVTTPEKIVVKEAKRSFTCLHLYDYNVDAVIVNKVYPDEALEGYFSKWAGLQKEGLAEIAEGFPGIPRFQLMLQKREIRSLQVLREVSGLYGSADPFDVFHKEKIFKMSRAEENRWKMEISLPHALKEEMDLSQKGGEICISVKNEKRCFVLPDCVRGAEISGAKLEDGRLQITFE</sequence>
<organism evidence="12 13">
    <name type="scientific">Murimonas intestini</name>
    <dbReference type="NCBI Taxonomy" id="1337051"/>
    <lineage>
        <taxon>Bacteria</taxon>
        <taxon>Bacillati</taxon>
        <taxon>Bacillota</taxon>
        <taxon>Clostridia</taxon>
        <taxon>Lachnospirales</taxon>
        <taxon>Lachnospiraceae</taxon>
        <taxon>Murimonas</taxon>
    </lineage>
</organism>
<dbReference type="GO" id="GO:0005524">
    <property type="term" value="F:ATP binding"/>
    <property type="evidence" value="ECO:0007669"/>
    <property type="project" value="UniProtKB-KW"/>
</dbReference>
<comment type="function">
    <text evidence="7">Anion-transporting ATPase. Catalyzes the extrusion of arsenite.</text>
</comment>
<dbReference type="Proteomes" id="UP000245412">
    <property type="component" value="Unassembled WGS sequence"/>
</dbReference>
<dbReference type="AlphaFoldDB" id="A0AB73T8S2"/>
<dbReference type="Gene3D" id="3.40.50.300">
    <property type="entry name" value="P-loop containing nucleotide triphosphate hydrolases"/>
    <property type="match status" value="1"/>
</dbReference>
<protein>
    <recommendedName>
        <fullName evidence="8">arsenite-transporting ATPase</fullName>
        <ecNumber evidence="8">7.3.2.7</ecNumber>
    </recommendedName>
</protein>
<dbReference type="InterPro" id="IPR025723">
    <property type="entry name" value="ArsA/GET3_ATPase-like"/>
</dbReference>
<evidence type="ECO:0000256" key="1">
    <source>
        <dbReference type="ARBA" id="ARBA00011040"/>
    </source>
</evidence>
<evidence type="ECO:0000259" key="10">
    <source>
        <dbReference type="Pfam" id="PF02374"/>
    </source>
</evidence>
<evidence type="ECO:0000256" key="3">
    <source>
        <dbReference type="ARBA" id="ARBA00022840"/>
    </source>
</evidence>
<comment type="caution">
    <text evidence="12">The sequence shown here is derived from an EMBL/GenBank/DDBJ whole genome shotgun (WGS) entry which is preliminary data.</text>
</comment>